<dbReference type="PANTHER" id="PTHR30204">
    <property type="entry name" value="REDOX-CYCLING DRUG-SENSING TRANSCRIPTIONAL ACTIVATOR SOXR"/>
    <property type="match status" value="1"/>
</dbReference>
<keyword evidence="4" id="KW-1185">Reference proteome</keyword>
<dbReference type="EMBL" id="CP053015">
    <property type="protein sequence ID" value="QJQ32333.1"/>
    <property type="molecule type" value="Genomic_DNA"/>
</dbReference>
<dbReference type="Pfam" id="PF13411">
    <property type="entry name" value="MerR_1"/>
    <property type="match status" value="1"/>
</dbReference>
<reference evidence="3 4" key="1">
    <citation type="submission" date="2020-01" db="EMBL/GenBank/DDBJ databases">
        <title>Sphingomonas sp. strain CSW-10.</title>
        <authorList>
            <person name="Chen W.-M."/>
        </authorList>
    </citation>
    <scope>NUCLEOTIDE SEQUENCE [LARGE SCALE GENOMIC DNA]</scope>
    <source>
        <strain evidence="3 4">CSW-10</strain>
    </source>
</reference>
<dbReference type="Gene3D" id="1.10.1660.10">
    <property type="match status" value="1"/>
</dbReference>
<dbReference type="KEGG" id="slan:GV829_07610"/>
<proteinExistence type="predicted"/>
<dbReference type="AlphaFoldDB" id="A0A6M4ATC1"/>
<organism evidence="3 4">
    <name type="scientific">Sphingomonas lacunae</name>
    <dbReference type="NCBI Taxonomy" id="2698828"/>
    <lineage>
        <taxon>Bacteria</taxon>
        <taxon>Pseudomonadati</taxon>
        <taxon>Pseudomonadota</taxon>
        <taxon>Alphaproteobacteria</taxon>
        <taxon>Sphingomonadales</taxon>
        <taxon>Sphingomonadaceae</taxon>
        <taxon>Sphingomonas</taxon>
    </lineage>
</organism>
<dbReference type="InterPro" id="IPR000551">
    <property type="entry name" value="MerR-type_HTH_dom"/>
</dbReference>
<dbReference type="GO" id="GO:0003677">
    <property type="term" value="F:DNA binding"/>
    <property type="evidence" value="ECO:0007669"/>
    <property type="project" value="UniProtKB-KW"/>
</dbReference>
<dbReference type="SUPFAM" id="SSF46955">
    <property type="entry name" value="Putative DNA-binding domain"/>
    <property type="match status" value="1"/>
</dbReference>
<protein>
    <submittedName>
        <fullName evidence="3">MerR family transcriptional regulator</fullName>
    </submittedName>
</protein>
<dbReference type="RefSeq" id="WP_169945488.1">
    <property type="nucleotide sequence ID" value="NZ_CP053015.1"/>
</dbReference>
<dbReference type="PROSITE" id="PS50937">
    <property type="entry name" value="HTH_MERR_2"/>
    <property type="match status" value="1"/>
</dbReference>
<dbReference type="PANTHER" id="PTHR30204:SF15">
    <property type="entry name" value="BLL5018 PROTEIN"/>
    <property type="match status" value="1"/>
</dbReference>
<evidence type="ECO:0000313" key="3">
    <source>
        <dbReference type="EMBL" id="QJQ32333.1"/>
    </source>
</evidence>
<dbReference type="InterPro" id="IPR047057">
    <property type="entry name" value="MerR_fam"/>
</dbReference>
<name>A0A6M4ATC1_9SPHN</name>
<evidence type="ECO:0000256" key="1">
    <source>
        <dbReference type="ARBA" id="ARBA00023125"/>
    </source>
</evidence>
<gene>
    <name evidence="3" type="ORF">GV829_07610</name>
</gene>
<sequence length="135" mass="14840">MNGTTNSRRKAANALRTIGEVVEETGIAAHVLRYWERQVSALRPVRRAGDRRYYRAEDVALISEMARLINDEGYTLDGAARAATGRKRTTGTKVAPASDPVYASMANGARGDGAISLARLRDIRDRLHDSLERNA</sequence>
<dbReference type="Proteomes" id="UP000503018">
    <property type="component" value="Chromosome"/>
</dbReference>
<dbReference type="SMART" id="SM00422">
    <property type="entry name" value="HTH_MERR"/>
    <property type="match status" value="1"/>
</dbReference>
<feature type="domain" description="HTH merR-type" evidence="2">
    <location>
        <begin position="17"/>
        <end position="85"/>
    </location>
</feature>
<accession>A0A6M4ATC1</accession>
<dbReference type="InterPro" id="IPR009061">
    <property type="entry name" value="DNA-bd_dom_put_sf"/>
</dbReference>
<keyword evidence="1" id="KW-0238">DNA-binding</keyword>
<evidence type="ECO:0000313" key="4">
    <source>
        <dbReference type="Proteomes" id="UP000503018"/>
    </source>
</evidence>
<dbReference type="GO" id="GO:0003700">
    <property type="term" value="F:DNA-binding transcription factor activity"/>
    <property type="evidence" value="ECO:0007669"/>
    <property type="project" value="InterPro"/>
</dbReference>
<evidence type="ECO:0000259" key="2">
    <source>
        <dbReference type="PROSITE" id="PS50937"/>
    </source>
</evidence>